<evidence type="ECO:0000313" key="2">
    <source>
        <dbReference type="Proteomes" id="UP000321944"/>
    </source>
</evidence>
<dbReference type="AlphaFoldDB" id="A0A510KTS5"/>
<dbReference type="Proteomes" id="UP000321944">
    <property type="component" value="Chromosome"/>
</dbReference>
<evidence type="ECO:0000313" key="1">
    <source>
        <dbReference type="EMBL" id="BBM55128.1"/>
    </source>
</evidence>
<dbReference type="EMBL" id="AP019841">
    <property type="protein sequence ID" value="BBM55128.1"/>
    <property type="molecule type" value="Genomic_DNA"/>
</dbReference>
<organism evidence="1 2">
    <name type="scientific">Leptotrichia wadei</name>
    <dbReference type="NCBI Taxonomy" id="157687"/>
    <lineage>
        <taxon>Bacteria</taxon>
        <taxon>Fusobacteriati</taxon>
        <taxon>Fusobacteriota</taxon>
        <taxon>Fusobacteriia</taxon>
        <taxon>Fusobacteriales</taxon>
        <taxon>Leptotrichiaceae</taxon>
        <taxon>Leptotrichia</taxon>
    </lineage>
</organism>
<dbReference type="RefSeq" id="WP_147003830.1">
    <property type="nucleotide sequence ID" value="NZ_AP019841.1"/>
</dbReference>
<proteinExistence type="predicted"/>
<reference evidence="1 2" key="1">
    <citation type="submission" date="2019-07" db="EMBL/GenBank/DDBJ databases">
        <title>Complete Genome Sequence of Leptotrichia wadei Strain JMUB3936.</title>
        <authorList>
            <person name="Watanabe S."/>
            <person name="Cui L."/>
        </authorList>
    </citation>
    <scope>NUCLEOTIDE SEQUENCE [LARGE SCALE GENOMIC DNA]</scope>
    <source>
        <strain evidence="1 2">JMUB3936</strain>
    </source>
</reference>
<accession>A0A510KTS5</accession>
<name>A0A510KTS5_9FUSO</name>
<sequence>MTLADSNAQTFEKKIKRGVFERKIIYNIIKYSTLLIKVEVLETKNLDEKDSRWTKQIQQEILNYINNLKTGESISYLKTYSEVLGIDDIRKINLKMGLTESDVEIQNFDKTFTVPVGQKFQINENNIEVIYV</sequence>
<gene>
    <name evidence="1" type="ORF">JMUB3936_1412</name>
</gene>
<evidence type="ECO:0008006" key="3">
    <source>
        <dbReference type="Google" id="ProtNLM"/>
    </source>
</evidence>
<protein>
    <recommendedName>
        <fullName evidence="3">Baseplate protein J-like domain-containing protein</fullName>
    </recommendedName>
</protein>